<evidence type="ECO:0000313" key="7">
    <source>
        <dbReference type="EMBL" id="MDV2079397.1"/>
    </source>
</evidence>
<dbReference type="SUPFAM" id="SSF53807">
    <property type="entry name" value="Helical backbone' metal receptor"/>
    <property type="match status" value="1"/>
</dbReference>
<keyword evidence="3" id="KW-0813">Transport</keyword>
<dbReference type="InterPro" id="IPR002491">
    <property type="entry name" value="ABC_transptr_periplasmic_BD"/>
</dbReference>
<evidence type="ECO:0000259" key="6">
    <source>
        <dbReference type="PROSITE" id="PS50983"/>
    </source>
</evidence>
<evidence type="ECO:0000256" key="3">
    <source>
        <dbReference type="ARBA" id="ARBA00022448"/>
    </source>
</evidence>
<name>A0ABU3VZL3_9GAMM</name>
<comment type="caution">
    <text evidence="7">The sequence shown here is derived from an EMBL/GenBank/DDBJ whole genome shotgun (WGS) entry which is preliminary data.</text>
</comment>
<gene>
    <name evidence="7" type="primary">fepB</name>
    <name evidence="7" type="ORF">RYS15_11920</name>
</gene>
<proteinExistence type="inferred from homology"/>
<dbReference type="RefSeq" id="WP_316973956.1">
    <property type="nucleotide sequence ID" value="NZ_JAWIIJ010000007.1"/>
</dbReference>
<sequence length="312" mass="33329">MLLAVCLALALAACGQPGGGPDTASGAVWREFVNADGLVTAIPAKPERILSTSVTVTGVLLAIDAPLAASAAAADGSFFSQWQPIARERGVTKLWPAGEVDLEAAMTLAPDLIVVSSTGGDSARHALAELQAIAPTIVVDYSTQSWQSLAARLGEATGLENRARQRIDNFNRYLAEARDRLEPPPGKVNIVSYHGPGISNPIATNAGVHGKLLKALGFTLEEPDPAWHSPGWGERKDFVRAQYEHLTLLKAPTTFLTRKTDDQVSDFLNDPVLANLPSVQTKQVYGLGANSFRIDYYSSLEIINGMLARFGR</sequence>
<dbReference type="EMBL" id="JAWIIJ010000007">
    <property type="protein sequence ID" value="MDV2079397.1"/>
    <property type="molecule type" value="Genomic_DNA"/>
</dbReference>
<keyword evidence="4" id="KW-0406">Ion transport</keyword>
<feature type="domain" description="Fe/B12 periplasmic-binding" evidence="6">
    <location>
        <begin position="48"/>
        <end position="312"/>
    </location>
</feature>
<evidence type="ECO:0000256" key="5">
    <source>
        <dbReference type="ARBA" id="ARBA00022729"/>
    </source>
</evidence>
<dbReference type="InterPro" id="IPR051313">
    <property type="entry name" value="Bact_iron-sidero_bind"/>
</dbReference>
<comment type="similarity">
    <text evidence="2">Belongs to the bacterial solute-binding protein 8 family.</text>
</comment>
<dbReference type="PANTHER" id="PTHR30532">
    <property type="entry name" value="IRON III DICITRATE-BINDING PERIPLASMIC PROTEIN"/>
    <property type="match status" value="1"/>
</dbReference>
<evidence type="ECO:0000256" key="4">
    <source>
        <dbReference type="ARBA" id="ARBA00022496"/>
    </source>
</evidence>
<keyword evidence="8" id="KW-1185">Reference proteome</keyword>
<keyword evidence="4" id="KW-0410">Iron transport</keyword>
<dbReference type="Pfam" id="PF01497">
    <property type="entry name" value="Peripla_BP_2"/>
    <property type="match status" value="1"/>
</dbReference>
<comment type="subcellular location">
    <subcellularLocation>
        <location evidence="1">Cell envelope</location>
    </subcellularLocation>
</comment>
<dbReference type="PROSITE" id="PS50983">
    <property type="entry name" value="FE_B12_PBP"/>
    <property type="match status" value="1"/>
</dbReference>
<organism evidence="7 8">
    <name type="scientific">Marinobacter xestospongiae</name>
    <dbReference type="NCBI Taxonomy" id="994319"/>
    <lineage>
        <taxon>Bacteria</taxon>
        <taxon>Pseudomonadati</taxon>
        <taxon>Pseudomonadota</taxon>
        <taxon>Gammaproteobacteria</taxon>
        <taxon>Pseudomonadales</taxon>
        <taxon>Marinobacteraceae</taxon>
        <taxon>Marinobacter</taxon>
    </lineage>
</organism>
<protein>
    <submittedName>
        <fullName evidence="7">Fe2+-enterobactin ABC transporter substrate-binding protein</fullName>
    </submittedName>
</protein>
<accession>A0ABU3VZL3</accession>
<evidence type="ECO:0000256" key="2">
    <source>
        <dbReference type="ARBA" id="ARBA00008814"/>
    </source>
</evidence>
<dbReference type="Proteomes" id="UP001269819">
    <property type="component" value="Unassembled WGS sequence"/>
</dbReference>
<dbReference type="NCBIfam" id="NF008200">
    <property type="entry name" value="PRK10957.1"/>
    <property type="match status" value="1"/>
</dbReference>
<evidence type="ECO:0000256" key="1">
    <source>
        <dbReference type="ARBA" id="ARBA00004196"/>
    </source>
</evidence>
<keyword evidence="4" id="KW-0408">Iron</keyword>
<reference evidence="7 8" key="1">
    <citation type="submission" date="2023-10" db="EMBL/GenBank/DDBJ databases">
        <title>Characteristics and mechanism of a salt-tolerant marine origin heterotrophic nitrifying- aerobic denitrifying bacteria Marinobacter xestospongiae HN1.</title>
        <authorList>
            <person name="Qi R."/>
        </authorList>
    </citation>
    <scope>NUCLEOTIDE SEQUENCE [LARGE SCALE GENOMIC DNA]</scope>
    <source>
        <strain evidence="7 8">HN1</strain>
    </source>
</reference>
<dbReference type="PANTHER" id="PTHR30532:SF24">
    <property type="entry name" value="FERRIC ENTEROBACTIN-BINDING PERIPLASMIC PROTEIN FEPB"/>
    <property type="match status" value="1"/>
</dbReference>
<keyword evidence="5" id="KW-0732">Signal</keyword>
<dbReference type="Gene3D" id="3.40.50.1980">
    <property type="entry name" value="Nitrogenase molybdenum iron protein domain"/>
    <property type="match status" value="2"/>
</dbReference>
<evidence type="ECO:0000313" key="8">
    <source>
        <dbReference type="Proteomes" id="UP001269819"/>
    </source>
</evidence>